<evidence type="ECO:0000256" key="1">
    <source>
        <dbReference type="SAM" id="Phobius"/>
    </source>
</evidence>
<evidence type="ECO:0000313" key="2">
    <source>
        <dbReference type="EMBL" id="BBY47591.1"/>
    </source>
</evidence>
<keyword evidence="1" id="KW-0472">Membrane</keyword>
<name>A0A7I7RTR7_9MYCO</name>
<gene>
    <name evidence="2" type="ORF">MARA_10590</name>
</gene>
<dbReference type="EMBL" id="AP022593">
    <property type="protein sequence ID" value="BBY47591.1"/>
    <property type="molecule type" value="Genomic_DNA"/>
</dbReference>
<dbReference type="InterPro" id="IPR025333">
    <property type="entry name" value="DUF4239"/>
</dbReference>
<geneLocation type="plasmid" evidence="3">
    <name>pjcm18538 dna</name>
</geneLocation>
<feature type="transmembrane region" description="Helical" evidence="1">
    <location>
        <begin position="216"/>
        <end position="234"/>
    </location>
</feature>
<accession>A0A7I7RTR7</accession>
<feature type="transmembrane region" description="Helical" evidence="1">
    <location>
        <begin position="12"/>
        <end position="30"/>
    </location>
</feature>
<dbReference type="Pfam" id="PF14023">
    <property type="entry name" value="Bestrophin-like"/>
    <property type="match status" value="1"/>
</dbReference>
<feature type="transmembrane region" description="Helical" evidence="1">
    <location>
        <begin position="187"/>
        <end position="209"/>
    </location>
</feature>
<dbReference type="RefSeq" id="WP_163917502.1">
    <property type="nucleotide sequence ID" value="NZ_AP022593.1"/>
</dbReference>
<proteinExistence type="predicted"/>
<evidence type="ECO:0000313" key="3">
    <source>
        <dbReference type="Proteomes" id="UP000467428"/>
    </source>
</evidence>
<feature type="transmembrane region" description="Helical" evidence="1">
    <location>
        <begin position="51"/>
        <end position="72"/>
    </location>
</feature>
<evidence type="ECO:0008006" key="4">
    <source>
        <dbReference type="Google" id="ProtNLM"/>
    </source>
</evidence>
<keyword evidence="3" id="KW-1185">Reference proteome</keyword>
<dbReference type="KEGG" id="marz:MARA_10590"/>
<dbReference type="AlphaFoldDB" id="A0A7I7RTR7"/>
<protein>
    <recommendedName>
        <fullName evidence="4">DUF4239 domain-containing protein</fullName>
    </recommendedName>
</protein>
<dbReference type="Proteomes" id="UP000467428">
    <property type="component" value="Chromosome"/>
</dbReference>
<keyword evidence="1" id="KW-1133">Transmembrane helix</keyword>
<keyword evidence="1" id="KW-0812">Transmembrane</keyword>
<organism evidence="2 3">
    <name type="scientific">Mycolicibacterium arabiense</name>
    <dbReference type="NCBI Taxonomy" id="1286181"/>
    <lineage>
        <taxon>Bacteria</taxon>
        <taxon>Bacillati</taxon>
        <taxon>Actinomycetota</taxon>
        <taxon>Actinomycetes</taxon>
        <taxon>Mycobacteriales</taxon>
        <taxon>Mycobacteriaceae</taxon>
        <taxon>Mycolicibacterium</taxon>
    </lineage>
</organism>
<sequence length="262" mass="28505">MSRWLVTQIPSGVLLAALIIVIAGGTVLVQRSVRRRFPTLAAGDHNDVTKFTYGFIGFLYAFFIGFVVSSMWGQVSTADASARAEGATGVQMARNLAVFPQPDADRIREALLVYERQAIDEWSRVDDLPSTTADGALADVYTAYRDVRAETDLQKSVLATSLGNLDEISKARTVRLLTADEDNGLPWPIWAVIFLTSAMVLGTVVIYGVEKPGMHYPMVTIVSTVVATNLFLVLELAHPFVGTISTSVDPLREVVRVLSGMP</sequence>
<reference evidence="2 3" key="1">
    <citation type="journal article" date="2019" name="Emerg. Microbes Infect.">
        <title>Comprehensive subspecies identification of 175 nontuberculous mycobacteria species based on 7547 genomic profiles.</title>
        <authorList>
            <person name="Matsumoto Y."/>
            <person name="Kinjo T."/>
            <person name="Motooka D."/>
            <person name="Nabeya D."/>
            <person name="Jung N."/>
            <person name="Uechi K."/>
            <person name="Horii T."/>
            <person name="Iida T."/>
            <person name="Fujita J."/>
            <person name="Nakamura S."/>
        </authorList>
    </citation>
    <scope>NUCLEOTIDE SEQUENCE [LARGE SCALE GENOMIC DNA]</scope>
    <source>
        <strain evidence="2 3">JCM 18538</strain>
    </source>
</reference>